<dbReference type="Proteomes" id="UP000735302">
    <property type="component" value="Unassembled WGS sequence"/>
</dbReference>
<gene>
    <name evidence="1" type="ORF">PoB_001722500</name>
</gene>
<dbReference type="EMBL" id="BLXT01002056">
    <property type="protein sequence ID" value="GFN90719.1"/>
    <property type="molecule type" value="Genomic_DNA"/>
</dbReference>
<dbReference type="InterPro" id="IPR043502">
    <property type="entry name" value="DNA/RNA_pol_sf"/>
</dbReference>
<evidence type="ECO:0000313" key="2">
    <source>
        <dbReference type="Proteomes" id="UP000735302"/>
    </source>
</evidence>
<sequence>MNKAKCQFRQKKVKYCGHVISKDGIEPDPAKISAINDMPPFQNLAELRTMCDMFNYLTGFGKNMPVNDFLKKDRVEFIVADALSRQPVAHTAAGEEMETESYVKAYVELATSKFPVTDHRLEKLMSETLHDVELQQMITYVCNGWPKTVSTQLQTY</sequence>
<dbReference type="InterPro" id="IPR043128">
    <property type="entry name" value="Rev_trsase/Diguanyl_cyclase"/>
</dbReference>
<protein>
    <submittedName>
        <fullName evidence="1">Retrovirus-related pol polyprotein from transposon opus</fullName>
    </submittedName>
</protein>
<comment type="caution">
    <text evidence="1">The sequence shown here is derived from an EMBL/GenBank/DDBJ whole genome shotgun (WGS) entry which is preliminary data.</text>
</comment>
<accession>A0AAV3Z6G0</accession>
<dbReference type="PANTHER" id="PTHR37984">
    <property type="entry name" value="PROTEIN CBG26694"/>
    <property type="match status" value="1"/>
</dbReference>
<dbReference type="AlphaFoldDB" id="A0AAV3Z6G0"/>
<dbReference type="Gene3D" id="3.30.70.270">
    <property type="match status" value="1"/>
</dbReference>
<name>A0AAV3Z6G0_9GAST</name>
<dbReference type="SUPFAM" id="SSF56672">
    <property type="entry name" value="DNA/RNA polymerases"/>
    <property type="match status" value="1"/>
</dbReference>
<organism evidence="1 2">
    <name type="scientific">Plakobranchus ocellatus</name>
    <dbReference type="NCBI Taxonomy" id="259542"/>
    <lineage>
        <taxon>Eukaryota</taxon>
        <taxon>Metazoa</taxon>
        <taxon>Spiralia</taxon>
        <taxon>Lophotrochozoa</taxon>
        <taxon>Mollusca</taxon>
        <taxon>Gastropoda</taxon>
        <taxon>Heterobranchia</taxon>
        <taxon>Euthyneura</taxon>
        <taxon>Panpulmonata</taxon>
        <taxon>Sacoglossa</taxon>
        <taxon>Placobranchoidea</taxon>
        <taxon>Plakobranchidae</taxon>
        <taxon>Plakobranchus</taxon>
    </lineage>
</organism>
<reference evidence="1 2" key="1">
    <citation type="journal article" date="2021" name="Elife">
        <title>Chloroplast acquisition without the gene transfer in kleptoplastic sea slugs, Plakobranchus ocellatus.</title>
        <authorList>
            <person name="Maeda T."/>
            <person name="Takahashi S."/>
            <person name="Yoshida T."/>
            <person name="Shimamura S."/>
            <person name="Takaki Y."/>
            <person name="Nagai Y."/>
            <person name="Toyoda A."/>
            <person name="Suzuki Y."/>
            <person name="Arimoto A."/>
            <person name="Ishii H."/>
            <person name="Satoh N."/>
            <person name="Nishiyama T."/>
            <person name="Hasebe M."/>
            <person name="Maruyama T."/>
            <person name="Minagawa J."/>
            <person name="Obokata J."/>
            <person name="Shigenobu S."/>
        </authorList>
    </citation>
    <scope>NUCLEOTIDE SEQUENCE [LARGE SCALE GENOMIC DNA]</scope>
</reference>
<keyword evidence="2" id="KW-1185">Reference proteome</keyword>
<dbReference type="InterPro" id="IPR050951">
    <property type="entry name" value="Retrovirus_Pol_polyprotein"/>
</dbReference>
<evidence type="ECO:0000313" key="1">
    <source>
        <dbReference type="EMBL" id="GFN90719.1"/>
    </source>
</evidence>
<proteinExistence type="predicted"/>
<dbReference type="PANTHER" id="PTHR37984:SF7">
    <property type="entry name" value="INTEGRASE CATALYTIC DOMAIN-CONTAINING PROTEIN"/>
    <property type="match status" value="1"/>
</dbReference>